<feature type="region of interest" description="Disordered" evidence="1">
    <location>
        <begin position="138"/>
        <end position="172"/>
    </location>
</feature>
<evidence type="ECO:0000256" key="1">
    <source>
        <dbReference type="SAM" id="MobiDB-lite"/>
    </source>
</evidence>
<evidence type="ECO:0000313" key="3">
    <source>
        <dbReference type="Proteomes" id="UP000735302"/>
    </source>
</evidence>
<dbReference type="Proteomes" id="UP000735302">
    <property type="component" value="Unassembled WGS sequence"/>
</dbReference>
<reference evidence="2 3" key="1">
    <citation type="journal article" date="2021" name="Elife">
        <title>Chloroplast acquisition without the gene transfer in kleptoplastic sea slugs, Plakobranchus ocellatus.</title>
        <authorList>
            <person name="Maeda T."/>
            <person name="Takahashi S."/>
            <person name="Yoshida T."/>
            <person name="Shimamura S."/>
            <person name="Takaki Y."/>
            <person name="Nagai Y."/>
            <person name="Toyoda A."/>
            <person name="Suzuki Y."/>
            <person name="Arimoto A."/>
            <person name="Ishii H."/>
            <person name="Satoh N."/>
            <person name="Nishiyama T."/>
            <person name="Hasebe M."/>
            <person name="Maruyama T."/>
            <person name="Minagawa J."/>
            <person name="Obokata J."/>
            <person name="Shigenobu S."/>
        </authorList>
    </citation>
    <scope>NUCLEOTIDE SEQUENCE [LARGE SCALE GENOMIC DNA]</scope>
</reference>
<dbReference type="EMBL" id="BLXT01002510">
    <property type="protein sequence ID" value="GFN95425.1"/>
    <property type="molecule type" value="Genomic_DNA"/>
</dbReference>
<dbReference type="AlphaFoldDB" id="A0AAV3ZLN3"/>
<comment type="caution">
    <text evidence="2">The sequence shown here is derived from an EMBL/GenBank/DDBJ whole genome shotgun (WGS) entry which is preliminary data.</text>
</comment>
<feature type="region of interest" description="Disordered" evidence="1">
    <location>
        <begin position="58"/>
        <end position="79"/>
    </location>
</feature>
<evidence type="ECO:0000313" key="2">
    <source>
        <dbReference type="EMBL" id="GFN95425.1"/>
    </source>
</evidence>
<protein>
    <submittedName>
        <fullName evidence="2">Naked cuticle-like protein 1</fullName>
    </submittedName>
</protein>
<proteinExistence type="predicted"/>
<keyword evidence="3" id="KW-1185">Reference proteome</keyword>
<gene>
    <name evidence="2" type="ORF">PoB_002193100</name>
</gene>
<feature type="compositionally biased region" description="Polar residues" evidence="1">
    <location>
        <begin position="58"/>
        <end position="70"/>
    </location>
</feature>
<sequence length="259" mass="28076">MVPEERRALQQVGSSVINVLDFASLLKALNDAVGSSIKLPPNGARTLKLCLSVGQDGGMTSLQEPQSQQLSHRDTSTDCFGSSNKNNSINYFNNSKKNNVSVVAEHTSNVALRAPEGRRNRGLAPPQKAREFSKLNNLTGSAADEQTHQKQQVKRTNETRNQPGRVASLPSAIQLAPPPSVCSTSGLRDRVLFISAGLPHAGSSTKAALKGTEHTPAVLSSVQNRAQATCSAQVMTEHKRLADLVRENMERNRVRQQHR</sequence>
<accession>A0AAV3ZLN3</accession>
<organism evidence="2 3">
    <name type="scientific">Plakobranchus ocellatus</name>
    <dbReference type="NCBI Taxonomy" id="259542"/>
    <lineage>
        <taxon>Eukaryota</taxon>
        <taxon>Metazoa</taxon>
        <taxon>Spiralia</taxon>
        <taxon>Lophotrochozoa</taxon>
        <taxon>Mollusca</taxon>
        <taxon>Gastropoda</taxon>
        <taxon>Heterobranchia</taxon>
        <taxon>Euthyneura</taxon>
        <taxon>Panpulmonata</taxon>
        <taxon>Sacoglossa</taxon>
        <taxon>Placobranchoidea</taxon>
        <taxon>Plakobranchidae</taxon>
        <taxon>Plakobranchus</taxon>
    </lineage>
</organism>
<name>A0AAV3ZLN3_9GAST</name>